<dbReference type="InterPro" id="IPR004680">
    <property type="entry name" value="Cit_transptr-like_dom"/>
</dbReference>
<feature type="transmembrane region" description="Helical" evidence="7">
    <location>
        <begin position="643"/>
        <end position="670"/>
    </location>
</feature>
<dbReference type="GO" id="GO:0006817">
    <property type="term" value="P:phosphate ion transport"/>
    <property type="evidence" value="ECO:0007669"/>
    <property type="project" value="TreeGrafter"/>
</dbReference>
<accession>A0A8H4PQ28</accession>
<feature type="compositionally biased region" description="Polar residues" evidence="6">
    <location>
        <begin position="284"/>
        <end position="294"/>
    </location>
</feature>
<feature type="transmembrane region" description="Helical" evidence="7">
    <location>
        <begin position="507"/>
        <end position="529"/>
    </location>
</feature>
<feature type="transmembrane region" description="Helical" evidence="7">
    <location>
        <begin position="821"/>
        <end position="840"/>
    </location>
</feature>
<dbReference type="PANTHER" id="PTHR10283:SF92">
    <property type="entry name" value="LOW-AFFINITY PHOSPHATE TRANSPORTER PHO91"/>
    <property type="match status" value="1"/>
</dbReference>
<dbReference type="PANTHER" id="PTHR10283">
    <property type="entry name" value="SOLUTE CARRIER FAMILY 13 MEMBER"/>
    <property type="match status" value="1"/>
</dbReference>
<gene>
    <name evidence="9" type="ORF">G6O67_004719</name>
</gene>
<feature type="transmembrane region" description="Helical" evidence="7">
    <location>
        <begin position="541"/>
        <end position="572"/>
    </location>
</feature>
<feature type="transmembrane region" description="Helical" evidence="7">
    <location>
        <begin position="861"/>
        <end position="894"/>
    </location>
</feature>
<keyword evidence="2" id="KW-0813">Transport</keyword>
<dbReference type="Pfam" id="PF03105">
    <property type="entry name" value="SPX"/>
    <property type="match status" value="2"/>
</dbReference>
<evidence type="ECO:0000256" key="5">
    <source>
        <dbReference type="ARBA" id="ARBA00023136"/>
    </source>
</evidence>
<keyword evidence="10" id="KW-1185">Reference proteome</keyword>
<feature type="compositionally biased region" description="Acidic residues" evidence="6">
    <location>
        <begin position="268"/>
        <end position="283"/>
    </location>
</feature>
<feature type="transmembrane region" description="Helical" evidence="7">
    <location>
        <begin position="906"/>
        <end position="928"/>
    </location>
</feature>
<feature type="region of interest" description="Disordered" evidence="6">
    <location>
        <begin position="249"/>
        <end position="300"/>
    </location>
</feature>
<name>A0A8H4PQ28_9HYPO</name>
<dbReference type="GO" id="GO:0006797">
    <property type="term" value="P:polyphosphate metabolic process"/>
    <property type="evidence" value="ECO:0007669"/>
    <property type="project" value="TreeGrafter"/>
</dbReference>
<feature type="transmembrane region" description="Helical" evidence="7">
    <location>
        <begin position="682"/>
        <end position="701"/>
    </location>
</feature>
<reference evidence="9 10" key="1">
    <citation type="journal article" date="2020" name="Genome Biol. Evol.">
        <title>A new high-quality draft genome assembly of the Chinese cordyceps Ophiocordyceps sinensis.</title>
        <authorList>
            <person name="Shu R."/>
            <person name="Zhang J."/>
            <person name="Meng Q."/>
            <person name="Zhang H."/>
            <person name="Zhou G."/>
            <person name="Li M."/>
            <person name="Wu P."/>
            <person name="Zhao Y."/>
            <person name="Chen C."/>
            <person name="Qin Q."/>
        </authorList>
    </citation>
    <scope>NUCLEOTIDE SEQUENCE [LARGE SCALE GENOMIC DNA]</scope>
    <source>
        <strain evidence="9 10">IOZ07</strain>
    </source>
</reference>
<dbReference type="Pfam" id="PF03600">
    <property type="entry name" value="CitMHS"/>
    <property type="match status" value="1"/>
</dbReference>
<evidence type="ECO:0000256" key="7">
    <source>
        <dbReference type="SAM" id="Phobius"/>
    </source>
</evidence>
<feature type="compositionally biased region" description="Polar residues" evidence="6">
    <location>
        <begin position="57"/>
        <end position="67"/>
    </location>
</feature>
<dbReference type="PROSITE" id="PS51382">
    <property type="entry name" value="SPX"/>
    <property type="match status" value="1"/>
</dbReference>
<feature type="transmembrane region" description="Helical" evidence="7">
    <location>
        <begin position="793"/>
        <end position="815"/>
    </location>
</feature>
<evidence type="ECO:0000256" key="1">
    <source>
        <dbReference type="ARBA" id="ARBA00004141"/>
    </source>
</evidence>
<evidence type="ECO:0000256" key="6">
    <source>
        <dbReference type="SAM" id="MobiDB-lite"/>
    </source>
</evidence>
<dbReference type="GO" id="GO:0005315">
    <property type="term" value="F:phosphate transmembrane transporter activity"/>
    <property type="evidence" value="ECO:0007669"/>
    <property type="project" value="TreeGrafter"/>
</dbReference>
<dbReference type="GO" id="GO:0005886">
    <property type="term" value="C:plasma membrane"/>
    <property type="evidence" value="ECO:0007669"/>
    <property type="project" value="TreeGrafter"/>
</dbReference>
<dbReference type="AlphaFoldDB" id="A0A8H4PQ28"/>
<feature type="domain" description="SPX" evidence="8">
    <location>
        <begin position="144"/>
        <end position="391"/>
    </location>
</feature>
<dbReference type="InterPro" id="IPR004331">
    <property type="entry name" value="SPX_dom"/>
</dbReference>
<comment type="subcellular location">
    <subcellularLocation>
        <location evidence="1">Membrane</location>
        <topology evidence="1">Multi-pass membrane protein</topology>
    </subcellularLocation>
</comment>
<proteinExistence type="predicted"/>
<evidence type="ECO:0000256" key="4">
    <source>
        <dbReference type="ARBA" id="ARBA00022989"/>
    </source>
</evidence>
<protein>
    <recommendedName>
        <fullName evidence="8">SPX domain-containing protein</fullName>
    </recommendedName>
</protein>
<keyword evidence="3 7" id="KW-0812">Transmembrane</keyword>
<feature type="transmembrane region" description="Helical" evidence="7">
    <location>
        <begin position="949"/>
        <end position="972"/>
    </location>
</feature>
<sequence>MSSAQKSTALGPGRAAVHYTRFDPVPPAPPLPCPHSKLPPVLAVLVPCHSIATIQPTAVTDTPSSAPRSEPPSLSADSNSTLVGERGGSLDGDVDFSPPLHDAAAYELDDYHPIQARKDDHERALRRHQKRIRKRQWLEQRDDMKFSHSIQFNAVPDWSSHYIAYSNLKKLIYQLEKSVHQSRVGDSESRPLIAGEDPEDVFNKALGIELEKICSFYVAKEGEILDEVVQLLRDIGDRPLLDGPPLRRVSLDGHRGNSFPADSTGLGSDDEDDIDSASDDDDTTGLTKAKSANSGRRKMVGHVGHRHDLAASEQGRPARRHSNTFDYGDPVLMFATGLYSSAIMLKKRIASLYVQLCELKSYVQLNKTGFGKVLKKFDKILDKELKTVYIRTHVDTAYPFSDETKKAIDDNIAKMETAYADVVTGGDAELAIKDLRSHLREHVVWERNTVWRDLIGIERRAEAARFGQSLLGQDQSAAPKRLQGDDGSLASHKQFHTPLGRLSLPTWLANGSMLTLIASIVIFLAILLAPILDKPEQQNCLALLVFVSILWATETIPLFVTSLLIPFLSVVLRVVREEEPGKPQMRLGSKEATQAIFASMWTPVIMLLLGGFTLAAALSKCKIDKRLATLILSKAGTLPKTVLIANMFVAAFASMLISNVAAPVLCYSIIEPMLRTLPSDSNMSKAVIIGIALASNIGGMLSPIASPQNVVAMGIMQPEPTWLQWFFIVIPVGAVSLVLIWLLLLVTFQPGKGTTIAPIRPLKETFTGVQWFVSIVTVVTIALWCASHQMEGVFGDMGVIAIMPIVLFFGIGILTKEDFNNFPWTIIILAAGGLSLGKAVRSSGLLHLVAEVVSQKAEGMSLYGVLAVFSTLILVIATFISHTVAALIFLPLVFDVGAAMDQPHPNLLVMGGVLMCSAAMGLPTSGFPNMTAIMKEDATGRRYLRVRHFISRGVPSSAITLVVVMTLGYGLLEMAGLD</sequence>
<evidence type="ECO:0000256" key="3">
    <source>
        <dbReference type="ARBA" id="ARBA00022692"/>
    </source>
</evidence>
<organism evidence="9 10">
    <name type="scientific">Ophiocordyceps sinensis</name>
    <dbReference type="NCBI Taxonomy" id="72228"/>
    <lineage>
        <taxon>Eukaryota</taxon>
        <taxon>Fungi</taxon>
        <taxon>Dikarya</taxon>
        <taxon>Ascomycota</taxon>
        <taxon>Pezizomycotina</taxon>
        <taxon>Sordariomycetes</taxon>
        <taxon>Hypocreomycetidae</taxon>
        <taxon>Hypocreales</taxon>
        <taxon>Ophiocordycipitaceae</taxon>
        <taxon>Ophiocordyceps</taxon>
    </lineage>
</organism>
<evidence type="ECO:0000313" key="9">
    <source>
        <dbReference type="EMBL" id="KAF4508321.1"/>
    </source>
</evidence>
<evidence type="ECO:0000259" key="8">
    <source>
        <dbReference type="PROSITE" id="PS51382"/>
    </source>
</evidence>
<keyword evidence="5 7" id="KW-0472">Membrane</keyword>
<dbReference type="CDD" id="cd14478">
    <property type="entry name" value="SPX_PHO87_PHO90_like"/>
    <property type="match status" value="1"/>
</dbReference>
<evidence type="ECO:0000313" key="10">
    <source>
        <dbReference type="Proteomes" id="UP000557566"/>
    </source>
</evidence>
<keyword evidence="4 7" id="KW-1133">Transmembrane helix</keyword>
<feature type="transmembrane region" description="Helical" evidence="7">
    <location>
        <begin position="592"/>
        <end position="618"/>
    </location>
</feature>
<feature type="transmembrane region" description="Helical" evidence="7">
    <location>
        <begin position="768"/>
        <end position="786"/>
    </location>
</feature>
<dbReference type="CDD" id="cd01115">
    <property type="entry name" value="SLC13_permease"/>
    <property type="match status" value="1"/>
</dbReference>
<dbReference type="OrthoDB" id="6500128at2759"/>
<evidence type="ECO:0000256" key="2">
    <source>
        <dbReference type="ARBA" id="ARBA00022448"/>
    </source>
</evidence>
<dbReference type="EMBL" id="JAAVMX010000005">
    <property type="protein sequence ID" value="KAF4508321.1"/>
    <property type="molecule type" value="Genomic_DNA"/>
</dbReference>
<feature type="transmembrane region" description="Helical" evidence="7">
    <location>
        <begin position="722"/>
        <end position="748"/>
    </location>
</feature>
<feature type="region of interest" description="Disordered" evidence="6">
    <location>
        <begin position="57"/>
        <end position="90"/>
    </location>
</feature>
<comment type="caution">
    <text evidence="9">The sequence shown here is derived from an EMBL/GenBank/DDBJ whole genome shotgun (WGS) entry which is preliminary data.</text>
</comment>
<dbReference type="Proteomes" id="UP000557566">
    <property type="component" value="Unassembled WGS sequence"/>
</dbReference>